<accession>A0A1I7BV82</accession>
<dbReference type="Proteomes" id="UP000199673">
    <property type="component" value="Unassembled WGS sequence"/>
</dbReference>
<proteinExistence type="predicted"/>
<dbReference type="RefSeq" id="WP_139235893.1">
    <property type="nucleotide sequence ID" value="NZ_FPBF01000003.1"/>
</dbReference>
<evidence type="ECO:0008006" key="3">
    <source>
        <dbReference type="Google" id="ProtNLM"/>
    </source>
</evidence>
<dbReference type="AlphaFoldDB" id="A0A1I7BV82"/>
<protein>
    <recommendedName>
        <fullName evidence="3">MG2 domain-containing protein</fullName>
    </recommendedName>
</protein>
<evidence type="ECO:0000313" key="2">
    <source>
        <dbReference type="Proteomes" id="UP000199673"/>
    </source>
</evidence>
<dbReference type="STRING" id="305507.SAMN04489724_2748"/>
<name>A0A1I7BV82_9BACT</name>
<reference evidence="2" key="1">
    <citation type="submission" date="2016-10" db="EMBL/GenBank/DDBJ databases">
        <authorList>
            <person name="Varghese N."/>
            <person name="Submissions S."/>
        </authorList>
    </citation>
    <scope>NUCLEOTIDE SEQUENCE [LARGE SCALE GENOMIC DNA]</scope>
    <source>
        <strain evidence="2">DSM 23445</strain>
    </source>
</reference>
<keyword evidence="2" id="KW-1185">Reference proteome</keyword>
<sequence>MVGRILKIIPIVLGLLVCSALTSLAQSNAAQVRMLVSSSVYVSGDLVALHLVALDFEGKPNMEGSLINLYLVAYDGSTVSIERFNSNDQKSDQAFLLPAELRTGNYKLIAHIPGSNQQTEAIIHVYSPTIFSSTALPQNANPELGVQESKASATEEKSYWKVYENSFRIAAESQDAGMLAVKVFDPSLEGFPVRGTVRKSEIAVKNSGSFQLNTPSRDPSSRISVFFLDQGLVEEYILRDSVSIEEKLLQHQGSSSIWAYQFDNMGEAIGEVDVKISDWKSNQFSAFDNTVPFDDAVVTILDHKRKRKYIDQIYRTDFDNYEFLIQKSDQVAPDQVYFSKDYEGIATLREAFSGIISKVSVKRNKDGYELSLSPATSGFKYEKSPFILFNGSPIFDLGDLIETPFHQVYSVSVYNSFQSLKRFGVLGRFGVVSIEMKPEFEDPLGAKKDDYPYYLGINDLVQIKSEVTDPTAPDLRSVLLWTSEEIVTSDLPQTLDWKFSDVKNKHIIWADLLRSDGTSVQWSQPLPAQSAQ</sequence>
<dbReference type="EMBL" id="FPBF01000003">
    <property type="protein sequence ID" value="SFT91104.1"/>
    <property type="molecule type" value="Genomic_DNA"/>
</dbReference>
<evidence type="ECO:0000313" key="1">
    <source>
        <dbReference type="EMBL" id="SFT91104.1"/>
    </source>
</evidence>
<dbReference type="OrthoDB" id="679547at2"/>
<gene>
    <name evidence="1" type="ORF">SAMN04489724_2748</name>
</gene>
<organism evidence="1 2">
    <name type="scientific">Algoriphagus locisalis</name>
    <dbReference type="NCBI Taxonomy" id="305507"/>
    <lineage>
        <taxon>Bacteria</taxon>
        <taxon>Pseudomonadati</taxon>
        <taxon>Bacteroidota</taxon>
        <taxon>Cytophagia</taxon>
        <taxon>Cytophagales</taxon>
        <taxon>Cyclobacteriaceae</taxon>
        <taxon>Algoriphagus</taxon>
    </lineage>
</organism>